<accession>A0A7V4WME7</accession>
<protein>
    <recommendedName>
        <fullName evidence="2">MBL fold metallo-hydrolase</fullName>
    </recommendedName>
</protein>
<dbReference type="AlphaFoldDB" id="A0A7V4WME7"/>
<evidence type="ECO:0000313" key="1">
    <source>
        <dbReference type="EMBL" id="HGY40353.1"/>
    </source>
</evidence>
<comment type="caution">
    <text evidence="1">The sequence shown here is derived from an EMBL/GenBank/DDBJ whole genome shotgun (WGS) entry which is preliminary data.</text>
</comment>
<dbReference type="RefSeq" id="WP_427365711.1">
    <property type="nucleotide sequence ID" value="NZ_CP187957.1"/>
</dbReference>
<gene>
    <name evidence="1" type="ORF">ENW11_11200</name>
</gene>
<sequence>MKKFLLVTFVVLFLFVLAGLALAETLRIYFLDVGQGDASLVISSAGEVILIDQKSVTEGSGF</sequence>
<reference evidence="1" key="1">
    <citation type="journal article" date="2020" name="mSystems">
        <title>Genome- and Community-Level Interaction Insights into Carbon Utilization and Element Cycling Functions of Hydrothermarchaeota in Hydrothermal Sediment.</title>
        <authorList>
            <person name="Zhou Z."/>
            <person name="Liu Y."/>
            <person name="Xu W."/>
            <person name="Pan J."/>
            <person name="Luo Z.H."/>
            <person name="Li M."/>
        </authorList>
    </citation>
    <scope>NUCLEOTIDE SEQUENCE [LARGE SCALE GENOMIC DNA]</scope>
    <source>
        <strain evidence="1">SpSt-82</strain>
    </source>
</reference>
<proteinExistence type="predicted"/>
<name>A0A7V4WME7_9BACT</name>
<evidence type="ECO:0008006" key="2">
    <source>
        <dbReference type="Google" id="ProtNLM"/>
    </source>
</evidence>
<organism evidence="1">
    <name type="scientific">Candidatus Caldatribacterium saccharofermentans</name>
    <dbReference type="NCBI Taxonomy" id="1454753"/>
    <lineage>
        <taxon>Bacteria</taxon>
        <taxon>Pseudomonadati</taxon>
        <taxon>Atribacterota</taxon>
        <taxon>Atribacteria</taxon>
        <taxon>Atribacterales</taxon>
        <taxon>Candidatus Caldatribacteriaceae</taxon>
        <taxon>Candidatus Caldatribacterium</taxon>
    </lineage>
</organism>
<dbReference type="EMBL" id="DTIY01000091">
    <property type="protein sequence ID" value="HGY40353.1"/>
    <property type="molecule type" value="Genomic_DNA"/>
</dbReference>